<dbReference type="InterPro" id="IPR036179">
    <property type="entry name" value="Ig-like_dom_sf"/>
</dbReference>
<evidence type="ECO:0000256" key="2">
    <source>
        <dbReference type="ARBA" id="ARBA00022475"/>
    </source>
</evidence>
<evidence type="ECO:0000256" key="5">
    <source>
        <dbReference type="ARBA" id="ARBA00023136"/>
    </source>
</evidence>
<evidence type="ECO:0000259" key="9">
    <source>
        <dbReference type="PROSITE" id="PS50835"/>
    </source>
</evidence>
<dbReference type="InterPro" id="IPR051170">
    <property type="entry name" value="Neural/epithelial_adhesion"/>
</dbReference>
<dbReference type="Pfam" id="PF13927">
    <property type="entry name" value="Ig_3"/>
    <property type="match status" value="1"/>
</dbReference>
<keyword evidence="11" id="KW-1185">Reference proteome</keyword>
<feature type="domain" description="Ig-like" evidence="9">
    <location>
        <begin position="165"/>
        <end position="254"/>
    </location>
</feature>
<keyword evidence="7" id="KW-0325">Glycoprotein</keyword>
<dbReference type="InterPro" id="IPR013106">
    <property type="entry name" value="Ig_V-set"/>
</dbReference>
<dbReference type="SUPFAM" id="SSF48726">
    <property type="entry name" value="Immunoglobulin"/>
    <property type="match status" value="3"/>
</dbReference>
<dbReference type="SMART" id="SM00409">
    <property type="entry name" value="IG"/>
    <property type="match status" value="3"/>
</dbReference>
<feature type="domain" description="Ig-like" evidence="9">
    <location>
        <begin position="265"/>
        <end position="362"/>
    </location>
</feature>
<comment type="caution">
    <text evidence="10">The sequence shown here is derived from an EMBL/GenBank/DDBJ whole genome shotgun (WGS) entry which is preliminary data.</text>
</comment>
<reference evidence="10 11" key="1">
    <citation type="submission" date="2020-08" db="EMBL/GenBank/DDBJ databases">
        <title>Aphidius gifuensis genome sequencing and assembly.</title>
        <authorList>
            <person name="Du Z."/>
        </authorList>
    </citation>
    <scope>NUCLEOTIDE SEQUENCE [LARGE SCALE GENOMIC DNA]</scope>
    <source>
        <strain evidence="10">YNYX2018</strain>
        <tissue evidence="10">Adults</tissue>
    </source>
</reference>
<dbReference type="AlphaFoldDB" id="A0A835CMG8"/>
<evidence type="ECO:0000313" key="11">
    <source>
        <dbReference type="Proteomes" id="UP000639338"/>
    </source>
</evidence>
<dbReference type="Gene3D" id="2.60.40.10">
    <property type="entry name" value="Immunoglobulins"/>
    <property type="match status" value="3"/>
</dbReference>
<dbReference type="EMBL" id="JACMRX010000005">
    <property type="protein sequence ID" value="KAF7989849.1"/>
    <property type="molecule type" value="Genomic_DNA"/>
</dbReference>
<dbReference type="InterPro" id="IPR007110">
    <property type="entry name" value="Ig-like_dom"/>
</dbReference>
<name>A0A835CMG8_APHGI</name>
<dbReference type="PANTHER" id="PTHR12231:SF105">
    <property type="entry name" value="LACHESIN-LIKE PROTEIN"/>
    <property type="match status" value="1"/>
</dbReference>
<keyword evidence="8" id="KW-0393">Immunoglobulin domain</keyword>
<keyword evidence="2" id="KW-1003">Cell membrane</keyword>
<sequence length="475" mass="53083">MRVAQLLLCYVLLEDYSHNAGAAITSDIIHHQDFTLDQNTATLLDNNVPSFATPIGNVTIASGRETFLSCTIRSLSTYKVGWLRERDSMILSLGTRTVSNSQKFGVSLENARTRRNLTTGKNDEESTWKLHIKNVKITDAGCYMCQVNTVPMLKQLGCLDVLVAPDILSTGTSKSEVIVKEGDNATLECKASGKPDPVVSWRKEKNSILIRGHREQFIPVNTSVGERLELVKVDRKQMGAYLCIATNPVPPGVSKRVYLRIHFAPTASVENHMVGSPVGKNISLICEIEGYPKTINLWKRGEQVLSINSGGRYESYERVDPDEEWKTTIELKIRDLQISDMDEYKCIAKSSMGEAESAIRIYGVTDSTLATTVSLKKLNFAHGNSLMMTTSRRISTRKSTTLFYQSTPIIPKNKKYKLTTTTTTTTIIPRVPLTKDHNAFKHNNVYSNAKINLNCSINILIISLLFLIKYFSLFN</sequence>
<dbReference type="InterPro" id="IPR013098">
    <property type="entry name" value="Ig_I-set"/>
</dbReference>
<dbReference type="GO" id="GO:0043005">
    <property type="term" value="C:neuron projection"/>
    <property type="evidence" value="ECO:0007669"/>
    <property type="project" value="TreeGrafter"/>
</dbReference>
<evidence type="ECO:0000313" key="10">
    <source>
        <dbReference type="EMBL" id="KAF7989849.1"/>
    </source>
</evidence>
<evidence type="ECO:0000256" key="8">
    <source>
        <dbReference type="ARBA" id="ARBA00023319"/>
    </source>
</evidence>
<feature type="domain" description="Ig-like" evidence="9">
    <location>
        <begin position="49"/>
        <end position="148"/>
    </location>
</feature>
<dbReference type="Pfam" id="PF07679">
    <property type="entry name" value="I-set"/>
    <property type="match status" value="1"/>
</dbReference>
<keyword evidence="4" id="KW-0677">Repeat</keyword>
<gene>
    <name evidence="10" type="ORF">HCN44_008523</name>
</gene>
<organism evidence="10 11">
    <name type="scientific">Aphidius gifuensis</name>
    <name type="common">Parasitoid wasp</name>
    <dbReference type="NCBI Taxonomy" id="684658"/>
    <lineage>
        <taxon>Eukaryota</taxon>
        <taxon>Metazoa</taxon>
        <taxon>Ecdysozoa</taxon>
        <taxon>Arthropoda</taxon>
        <taxon>Hexapoda</taxon>
        <taxon>Insecta</taxon>
        <taxon>Pterygota</taxon>
        <taxon>Neoptera</taxon>
        <taxon>Endopterygota</taxon>
        <taxon>Hymenoptera</taxon>
        <taxon>Apocrita</taxon>
        <taxon>Ichneumonoidea</taxon>
        <taxon>Braconidae</taxon>
        <taxon>Aphidiinae</taxon>
        <taxon>Aphidius</taxon>
    </lineage>
</organism>
<dbReference type="PROSITE" id="PS50835">
    <property type="entry name" value="IG_LIKE"/>
    <property type="match status" value="3"/>
</dbReference>
<comment type="subcellular location">
    <subcellularLocation>
        <location evidence="1">Cell membrane</location>
    </subcellularLocation>
</comment>
<dbReference type="InterPro" id="IPR003599">
    <property type="entry name" value="Ig_sub"/>
</dbReference>
<dbReference type="InterPro" id="IPR013783">
    <property type="entry name" value="Ig-like_fold"/>
</dbReference>
<accession>A0A835CMG8</accession>
<evidence type="ECO:0000256" key="1">
    <source>
        <dbReference type="ARBA" id="ARBA00004236"/>
    </source>
</evidence>
<keyword evidence="3" id="KW-0732">Signal</keyword>
<dbReference type="Proteomes" id="UP000639338">
    <property type="component" value="Unassembled WGS sequence"/>
</dbReference>
<evidence type="ECO:0000256" key="4">
    <source>
        <dbReference type="ARBA" id="ARBA00022737"/>
    </source>
</evidence>
<dbReference type="GO" id="GO:0005886">
    <property type="term" value="C:plasma membrane"/>
    <property type="evidence" value="ECO:0007669"/>
    <property type="project" value="UniProtKB-SubCell"/>
</dbReference>
<keyword evidence="6" id="KW-1015">Disulfide bond</keyword>
<dbReference type="SMART" id="SM00408">
    <property type="entry name" value="IGc2"/>
    <property type="match status" value="3"/>
</dbReference>
<dbReference type="InterPro" id="IPR003598">
    <property type="entry name" value="Ig_sub2"/>
</dbReference>
<dbReference type="OrthoDB" id="10012075at2759"/>
<dbReference type="FunFam" id="2.60.40.10:FF:000328">
    <property type="entry name" value="CLUMA_CG000981, isoform A"/>
    <property type="match status" value="1"/>
</dbReference>
<evidence type="ECO:0000256" key="7">
    <source>
        <dbReference type="ARBA" id="ARBA00023180"/>
    </source>
</evidence>
<proteinExistence type="predicted"/>
<keyword evidence="5" id="KW-0472">Membrane</keyword>
<evidence type="ECO:0000256" key="6">
    <source>
        <dbReference type="ARBA" id="ARBA00023157"/>
    </source>
</evidence>
<protein>
    <recommendedName>
        <fullName evidence="9">Ig-like domain-containing protein</fullName>
    </recommendedName>
</protein>
<evidence type="ECO:0000256" key="3">
    <source>
        <dbReference type="ARBA" id="ARBA00022729"/>
    </source>
</evidence>
<dbReference type="Pfam" id="PF07686">
    <property type="entry name" value="V-set"/>
    <property type="match status" value="1"/>
</dbReference>
<dbReference type="PANTHER" id="PTHR12231">
    <property type="entry name" value="CTX-RELATED TYPE I TRANSMEMBRANE PROTEIN"/>
    <property type="match status" value="1"/>
</dbReference>